<dbReference type="Gene3D" id="3.20.20.140">
    <property type="entry name" value="Metal-dependent hydrolases"/>
    <property type="match status" value="1"/>
</dbReference>
<protein>
    <submittedName>
        <fullName evidence="3">Amidohydrolase family protein</fullName>
    </submittedName>
</protein>
<name>A0ABW6BET4_9SPHI</name>
<evidence type="ECO:0000256" key="1">
    <source>
        <dbReference type="ARBA" id="ARBA00022801"/>
    </source>
</evidence>
<comment type="caution">
    <text evidence="3">The sequence shown here is derived from an EMBL/GenBank/DDBJ whole genome shotgun (WGS) entry which is preliminary data.</text>
</comment>
<reference evidence="4" key="1">
    <citation type="journal article" date="2019" name="Int. J. Syst. Evol. Microbiol.">
        <title>The Global Catalogue of Microorganisms (GCM) 10K type strain sequencing project: providing services to taxonomists for standard genome sequencing and annotation.</title>
        <authorList>
            <consortium name="The Broad Institute Genomics Platform"/>
            <consortium name="The Broad Institute Genome Sequencing Center for Infectious Disease"/>
            <person name="Wu L."/>
            <person name="Ma J."/>
        </authorList>
    </citation>
    <scope>NUCLEOTIDE SEQUENCE [LARGE SCALE GENOMIC DNA]</scope>
    <source>
        <strain evidence="4">KCTC 22814</strain>
    </source>
</reference>
<evidence type="ECO:0000313" key="4">
    <source>
        <dbReference type="Proteomes" id="UP001597525"/>
    </source>
</evidence>
<dbReference type="InterPro" id="IPR006680">
    <property type="entry name" value="Amidohydro-rel"/>
</dbReference>
<proteinExistence type="predicted"/>
<dbReference type="EMBL" id="JBHUPB010000004">
    <property type="protein sequence ID" value="MFD2966984.1"/>
    <property type="molecule type" value="Genomic_DNA"/>
</dbReference>
<feature type="domain" description="Amidohydrolase-related" evidence="2">
    <location>
        <begin position="52"/>
        <end position="373"/>
    </location>
</feature>
<dbReference type="InterPro" id="IPR011059">
    <property type="entry name" value="Metal-dep_hydrolase_composite"/>
</dbReference>
<sequence>MRYISASMVVPVVGNFLKNGVVAIDESGVITGVYEQNDVRILQKEKEIYDGVLIPGFVNAHCHIELSHMLGKTKKGTGLPKFLSDIIKMRTSPEKEIMEAIAQADKQMWDNGIQAVGDHVNTAFSAEVKANSGITYHTFVEIMALTKEDIQPRIDKARDIEFYFNANHASITAHAPYSCSKELFKAFRKAVNEDNIFSIHNQESDEENKLFRYREGGFLDFYKEMGFNAEGFRAQARNSVQSYLPHLPKNNRLILVHNTFTSLKDIDFVNRQGRDVYYCVCPKANLYIEEKLPKILNFLPDTHAMVIGTDSLASNDTLDILDEMKVLVRYFEHLDFMQILAWATLNGAKALGLEGALGSIQVGKRPGLILLEGMNNLRLHDRVTLKRIA</sequence>
<dbReference type="InterPro" id="IPR032466">
    <property type="entry name" value="Metal_Hydrolase"/>
</dbReference>
<gene>
    <name evidence="3" type="ORF">ACFS7Y_06280</name>
</gene>
<dbReference type="RefSeq" id="WP_320182681.1">
    <property type="nucleotide sequence ID" value="NZ_CP138332.1"/>
</dbReference>
<dbReference type="PANTHER" id="PTHR43794:SF11">
    <property type="entry name" value="AMIDOHYDROLASE-RELATED DOMAIN-CONTAINING PROTEIN"/>
    <property type="match status" value="1"/>
</dbReference>
<evidence type="ECO:0000313" key="3">
    <source>
        <dbReference type="EMBL" id="MFD2966984.1"/>
    </source>
</evidence>
<dbReference type="Gene3D" id="2.30.40.10">
    <property type="entry name" value="Urease, subunit C, domain 1"/>
    <property type="match status" value="1"/>
</dbReference>
<dbReference type="Pfam" id="PF01979">
    <property type="entry name" value="Amidohydro_1"/>
    <property type="match status" value="1"/>
</dbReference>
<keyword evidence="4" id="KW-1185">Reference proteome</keyword>
<dbReference type="SUPFAM" id="SSF51556">
    <property type="entry name" value="Metallo-dependent hydrolases"/>
    <property type="match status" value="1"/>
</dbReference>
<dbReference type="Proteomes" id="UP001597525">
    <property type="component" value="Unassembled WGS sequence"/>
</dbReference>
<dbReference type="PANTHER" id="PTHR43794">
    <property type="entry name" value="AMINOHYDROLASE SSNA-RELATED"/>
    <property type="match status" value="1"/>
</dbReference>
<accession>A0ABW6BET4</accession>
<evidence type="ECO:0000259" key="2">
    <source>
        <dbReference type="Pfam" id="PF01979"/>
    </source>
</evidence>
<dbReference type="InterPro" id="IPR050287">
    <property type="entry name" value="MTA/SAH_deaminase"/>
</dbReference>
<keyword evidence="1" id="KW-0378">Hydrolase</keyword>
<organism evidence="3 4">
    <name type="scientific">Sphingobacterium bambusae</name>
    <dbReference type="NCBI Taxonomy" id="662858"/>
    <lineage>
        <taxon>Bacteria</taxon>
        <taxon>Pseudomonadati</taxon>
        <taxon>Bacteroidota</taxon>
        <taxon>Sphingobacteriia</taxon>
        <taxon>Sphingobacteriales</taxon>
        <taxon>Sphingobacteriaceae</taxon>
        <taxon>Sphingobacterium</taxon>
    </lineage>
</organism>